<keyword evidence="3" id="KW-1185">Reference proteome</keyword>
<dbReference type="InParanoid" id="A0A1B7MR04"/>
<evidence type="ECO:0000313" key="3">
    <source>
        <dbReference type="Proteomes" id="UP000092154"/>
    </source>
</evidence>
<proteinExistence type="predicted"/>
<feature type="non-terminal residue" evidence="2">
    <location>
        <position position="105"/>
    </location>
</feature>
<dbReference type="Proteomes" id="UP000092154">
    <property type="component" value="Unassembled WGS sequence"/>
</dbReference>
<feature type="region of interest" description="Disordered" evidence="1">
    <location>
        <begin position="1"/>
        <end position="21"/>
    </location>
</feature>
<organism evidence="2 3">
    <name type="scientific">Rhizopogon vinicolor AM-OR11-026</name>
    <dbReference type="NCBI Taxonomy" id="1314800"/>
    <lineage>
        <taxon>Eukaryota</taxon>
        <taxon>Fungi</taxon>
        <taxon>Dikarya</taxon>
        <taxon>Basidiomycota</taxon>
        <taxon>Agaricomycotina</taxon>
        <taxon>Agaricomycetes</taxon>
        <taxon>Agaricomycetidae</taxon>
        <taxon>Boletales</taxon>
        <taxon>Suillineae</taxon>
        <taxon>Rhizopogonaceae</taxon>
        <taxon>Rhizopogon</taxon>
    </lineage>
</organism>
<gene>
    <name evidence="2" type="ORF">K503DRAFT_858866</name>
</gene>
<sequence length="105" mass="11331">MELSHNLGPTITQHQHSPRPVEVAAVRDKQALYVARRPEPVNEQVKRIKKLTWWSRCILSICCVSTAGVGTDGAHDSSGAQGSGAVQDPSVPCYITRSAASITSY</sequence>
<evidence type="ECO:0000313" key="2">
    <source>
        <dbReference type="EMBL" id="OAX35017.1"/>
    </source>
</evidence>
<evidence type="ECO:0000256" key="1">
    <source>
        <dbReference type="SAM" id="MobiDB-lite"/>
    </source>
</evidence>
<dbReference type="AlphaFoldDB" id="A0A1B7MR04"/>
<reference evidence="2 3" key="1">
    <citation type="submission" date="2016-06" db="EMBL/GenBank/DDBJ databases">
        <title>Comparative genomics of the ectomycorrhizal sister species Rhizopogon vinicolor and Rhizopogon vesiculosus (Basidiomycota: Boletales) reveals a divergence of the mating type B locus.</title>
        <authorList>
            <consortium name="DOE Joint Genome Institute"/>
            <person name="Mujic A.B."/>
            <person name="Kuo A."/>
            <person name="Tritt A."/>
            <person name="Lipzen A."/>
            <person name="Chen C."/>
            <person name="Johnson J."/>
            <person name="Sharma A."/>
            <person name="Barry K."/>
            <person name="Grigoriev I.V."/>
            <person name="Spatafora J.W."/>
        </authorList>
    </citation>
    <scope>NUCLEOTIDE SEQUENCE [LARGE SCALE GENOMIC DNA]</scope>
    <source>
        <strain evidence="2 3">AM-OR11-026</strain>
    </source>
</reference>
<dbReference type="OrthoDB" id="2684168at2759"/>
<protein>
    <submittedName>
        <fullName evidence="2">Uncharacterized protein</fullName>
    </submittedName>
</protein>
<dbReference type="EMBL" id="KV448542">
    <property type="protein sequence ID" value="OAX35017.1"/>
    <property type="molecule type" value="Genomic_DNA"/>
</dbReference>
<accession>A0A1B7MR04</accession>
<name>A0A1B7MR04_9AGAM</name>